<reference evidence="2" key="1">
    <citation type="submission" date="2013-02" db="EMBL/GenBank/DDBJ databases">
        <authorList>
            <person name="Hughes D."/>
        </authorList>
    </citation>
    <scope>NUCLEOTIDE SEQUENCE</scope>
    <source>
        <strain>Durham</strain>
        <strain evidence="2">NC isolate 2 -- Noor lab</strain>
    </source>
</reference>
<dbReference type="AlphaFoldDB" id="T1GME0"/>
<accession>T1GME0</accession>
<proteinExistence type="predicted"/>
<dbReference type="HOGENOM" id="CLU_2834051_0_0_1"/>
<reference evidence="1" key="2">
    <citation type="submission" date="2015-06" db="UniProtKB">
        <authorList>
            <consortium name="EnsemblMetazoa"/>
        </authorList>
    </citation>
    <scope>IDENTIFICATION</scope>
</reference>
<evidence type="ECO:0000313" key="2">
    <source>
        <dbReference type="Proteomes" id="UP000015102"/>
    </source>
</evidence>
<dbReference type="Proteomes" id="UP000015102">
    <property type="component" value="Unassembled WGS sequence"/>
</dbReference>
<keyword evidence="2" id="KW-1185">Reference proteome</keyword>
<protein>
    <submittedName>
        <fullName evidence="1">Uncharacterized protein</fullName>
    </submittedName>
</protein>
<sequence>MDARILYAVLSKLIPRNIYDNINGRVEIRPSTILRGEFPHANESNNNKSIFRLTLKNPPFLKKGKC</sequence>
<dbReference type="EMBL" id="CAQQ02393164">
    <property type="status" value="NOT_ANNOTATED_CDS"/>
    <property type="molecule type" value="Genomic_DNA"/>
</dbReference>
<name>T1GME0_MEGSC</name>
<evidence type="ECO:0000313" key="1">
    <source>
        <dbReference type="EnsemblMetazoa" id="MESCA004712-PA"/>
    </source>
</evidence>
<dbReference type="EnsemblMetazoa" id="MESCA004712-RA">
    <property type="protein sequence ID" value="MESCA004712-PA"/>
    <property type="gene ID" value="MESCA004712"/>
</dbReference>
<dbReference type="EMBL" id="CAQQ02393165">
    <property type="status" value="NOT_ANNOTATED_CDS"/>
    <property type="molecule type" value="Genomic_DNA"/>
</dbReference>
<organism evidence="1 2">
    <name type="scientific">Megaselia scalaris</name>
    <name type="common">Humpbacked fly</name>
    <name type="synonym">Phora scalaris</name>
    <dbReference type="NCBI Taxonomy" id="36166"/>
    <lineage>
        <taxon>Eukaryota</taxon>
        <taxon>Metazoa</taxon>
        <taxon>Ecdysozoa</taxon>
        <taxon>Arthropoda</taxon>
        <taxon>Hexapoda</taxon>
        <taxon>Insecta</taxon>
        <taxon>Pterygota</taxon>
        <taxon>Neoptera</taxon>
        <taxon>Endopterygota</taxon>
        <taxon>Diptera</taxon>
        <taxon>Brachycera</taxon>
        <taxon>Muscomorpha</taxon>
        <taxon>Platypezoidea</taxon>
        <taxon>Phoridae</taxon>
        <taxon>Megaseliini</taxon>
        <taxon>Megaselia</taxon>
    </lineage>
</organism>